<dbReference type="AlphaFoldDB" id="A0AAN8TLP7"/>
<protein>
    <submittedName>
        <fullName evidence="1">Uncharacterized protein</fullName>
    </submittedName>
</protein>
<comment type="caution">
    <text evidence="1">The sequence shown here is derived from an EMBL/GenBank/DDBJ whole genome shotgun (WGS) entry which is preliminary data.</text>
</comment>
<proteinExistence type="predicted"/>
<sequence length="31" mass="3541">MLEEIRIKVMTRLAENEKKLGIGKLNTVQNA</sequence>
<keyword evidence="2" id="KW-1185">Reference proteome</keyword>
<reference evidence="1 2" key="1">
    <citation type="submission" date="2024-02" db="EMBL/GenBank/DDBJ databases">
        <title>de novo genome assembly of Solanum bulbocastanum strain 11H21.</title>
        <authorList>
            <person name="Hosaka A.J."/>
        </authorList>
    </citation>
    <scope>NUCLEOTIDE SEQUENCE [LARGE SCALE GENOMIC DNA]</scope>
    <source>
        <tissue evidence="1">Young leaves</tissue>
    </source>
</reference>
<dbReference type="Proteomes" id="UP001371456">
    <property type="component" value="Unassembled WGS sequence"/>
</dbReference>
<name>A0AAN8TLP7_SOLBU</name>
<organism evidence="1 2">
    <name type="scientific">Solanum bulbocastanum</name>
    <name type="common">Wild potato</name>
    <dbReference type="NCBI Taxonomy" id="147425"/>
    <lineage>
        <taxon>Eukaryota</taxon>
        <taxon>Viridiplantae</taxon>
        <taxon>Streptophyta</taxon>
        <taxon>Embryophyta</taxon>
        <taxon>Tracheophyta</taxon>
        <taxon>Spermatophyta</taxon>
        <taxon>Magnoliopsida</taxon>
        <taxon>eudicotyledons</taxon>
        <taxon>Gunneridae</taxon>
        <taxon>Pentapetalae</taxon>
        <taxon>asterids</taxon>
        <taxon>lamiids</taxon>
        <taxon>Solanales</taxon>
        <taxon>Solanaceae</taxon>
        <taxon>Solanoideae</taxon>
        <taxon>Solaneae</taxon>
        <taxon>Solanum</taxon>
    </lineage>
</organism>
<accession>A0AAN8TLP7</accession>
<evidence type="ECO:0000313" key="2">
    <source>
        <dbReference type="Proteomes" id="UP001371456"/>
    </source>
</evidence>
<dbReference type="EMBL" id="JBANQN010000006">
    <property type="protein sequence ID" value="KAK6786983.1"/>
    <property type="molecule type" value="Genomic_DNA"/>
</dbReference>
<gene>
    <name evidence="1" type="ORF">RDI58_015508</name>
</gene>
<evidence type="ECO:0000313" key="1">
    <source>
        <dbReference type="EMBL" id="KAK6786983.1"/>
    </source>
</evidence>